<name>A0A8T8E1L4_9EURY</name>
<dbReference type="EMBL" id="CP069188">
    <property type="protein sequence ID" value="QRV15725.1"/>
    <property type="molecule type" value="Genomic_DNA"/>
</dbReference>
<dbReference type="AlphaFoldDB" id="A0A8T8E1L4"/>
<feature type="transmembrane region" description="Helical" evidence="1">
    <location>
        <begin position="12"/>
        <end position="32"/>
    </location>
</feature>
<proteinExistence type="predicted"/>
<feature type="transmembrane region" description="Helical" evidence="1">
    <location>
        <begin position="75"/>
        <end position="99"/>
    </location>
</feature>
<keyword evidence="1" id="KW-0472">Membrane</keyword>
<keyword evidence="3" id="KW-1185">Reference proteome</keyword>
<gene>
    <name evidence="2" type="ORF">JMJ58_02140</name>
</gene>
<protein>
    <submittedName>
        <fullName evidence="2">Uncharacterized protein</fullName>
    </submittedName>
</protein>
<keyword evidence="1" id="KW-1133">Transmembrane helix</keyword>
<evidence type="ECO:0000256" key="1">
    <source>
        <dbReference type="SAM" id="Phobius"/>
    </source>
</evidence>
<dbReference type="GeneID" id="62873886"/>
<feature type="transmembrane region" description="Helical" evidence="1">
    <location>
        <begin position="44"/>
        <end position="69"/>
    </location>
</feature>
<dbReference type="Proteomes" id="UP000637819">
    <property type="component" value="Chromosome"/>
</dbReference>
<reference evidence="2 3" key="1">
    <citation type="submission" date="2021-01" db="EMBL/GenBank/DDBJ databases">
        <title>Genome Sequence and Methylation Pattern of Haloterrigena salifodinae BOL5-1, An Extremely Halophilic Archaeon from a Bolivian Salt Mine.</title>
        <authorList>
            <person name="DasSarma P."/>
            <person name="Anton B.P."/>
            <person name="DasSarma S.L."/>
            <person name="von Ehrenheim H.A.L."/>
            <person name="Martinez F.L."/>
            <person name="Guzman D."/>
            <person name="Roberts R.J."/>
            <person name="DasSarma S."/>
        </authorList>
    </citation>
    <scope>NUCLEOTIDE SEQUENCE [LARGE SCALE GENOMIC DNA]</scope>
    <source>
        <strain evidence="2 3">BOL5-1</strain>
    </source>
</reference>
<evidence type="ECO:0000313" key="3">
    <source>
        <dbReference type="Proteomes" id="UP000637819"/>
    </source>
</evidence>
<organism evidence="2 3">
    <name type="scientific">Haloterrigena salifodinae</name>
    <dbReference type="NCBI Taxonomy" id="2675099"/>
    <lineage>
        <taxon>Archaea</taxon>
        <taxon>Methanobacteriati</taxon>
        <taxon>Methanobacteriota</taxon>
        <taxon>Stenosarchaea group</taxon>
        <taxon>Halobacteria</taxon>
        <taxon>Halobacteriales</taxon>
        <taxon>Natrialbaceae</taxon>
        <taxon>Haloterrigena</taxon>
    </lineage>
</organism>
<dbReference type="RefSeq" id="WP_204748181.1">
    <property type="nucleotide sequence ID" value="NZ_CP069188.1"/>
</dbReference>
<sequence length="108" mass="11562">MSTTASTDVALMLLQLIAVTIPATVVLIEQLRRSGNLEWQFRKLSFGLVLSSIGLLLAAATAVMAYFVASLQLSAAIYGGLILVILGLPPLGAFVAVLYREHRMEFGP</sequence>
<accession>A0A8T8E1L4</accession>
<evidence type="ECO:0000313" key="2">
    <source>
        <dbReference type="EMBL" id="QRV15725.1"/>
    </source>
</evidence>
<dbReference type="OrthoDB" id="170697at2157"/>
<dbReference type="KEGG" id="hsal:JMJ58_02140"/>
<keyword evidence="1" id="KW-0812">Transmembrane</keyword>